<dbReference type="InterPro" id="IPR012337">
    <property type="entry name" value="RNaseH-like_sf"/>
</dbReference>
<organism evidence="2 3">
    <name type="scientific">Parthenolecanium corni</name>
    <dbReference type="NCBI Taxonomy" id="536013"/>
    <lineage>
        <taxon>Eukaryota</taxon>
        <taxon>Metazoa</taxon>
        <taxon>Ecdysozoa</taxon>
        <taxon>Arthropoda</taxon>
        <taxon>Hexapoda</taxon>
        <taxon>Insecta</taxon>
        <taxon>Pterygota</taxon>
        <taxon>Neoptera</taxon>
        <taxon>Paraneoptera</taxon>
        <taxon>Hemiptera</taxon>
        <taxon>Sternorrhyncha</taxon>
        <taxon>Coccoidea</taxon>
        <taxon>Coccidae</taxon>
        <taxon>Parthenolecanium</taxon>
    </lineage>
</organism>
<keyword evidence="3" id="KW-1185">Reference proteome</keyword>
<dbReference type="PROSITE" id="PS50994">
    <property type="entry name" value="INTEGRASE"/>
    <property type="match status" value="1"/>
</dbReference>
<dbReference type="Pfam" id="PF18701">
    <property type="entry name" value="DUF5641"/>
    <property type="match status" value="1"/>
</dbReference>
<dbReference type="InterPro" id="IPR008042">
    <property type="entry name" value="Retrotrans_Pao"/>
</dbReference>
<dbReference type="InterPro" id="IPR001584">
    <property type="entry name" value="Integrase_cat-core"/>
</dbReference>
<dbReference type="InterPro" id="IPR005312">
    <property type="entry name" value="DUF1759"/>
</dbReference>
<dbReference type="Gene3D" id="3.30.70.270">
    <property type="match status" value="1"/>
</dbReference>
<dbReference type="InterPro" id="IPR043502">
    <property type="entry name" value="DNA/RNA_pol_sf"/>
</dbReference>
<dbReference type="InterPro" id="IPR036397">
    <property type="entry name" value="RNaseH_sf"/>
</dbReference>
<dbReference type="Pfam" id="PF05380">
    <property type="entry name" value="Peptidase_A17"/>
    <property type="match status" value="1"/>
</dbReference>
<dbReference type="SUPFAM" id="SSF56672">
    <property type="entry name" value="DNA/RNA polymerases"/>
    <property type="match status" value="1"/>
</dbReference>
<sequence length="1719" mass="195527">MSSAGDRSERAIQASFRVTKRSVNNALGNVRTQLKLKADWNLPRIDSYLMEAKQELDTLKDLCNELATFIDADGKTDEEISTAEDKCFADYDSLHATYCDYKAQYYTLMKNEQDKKEKAERSAGQSSRQSIGLSSTVVDTNTIKLPRVELHKFNGNRKDFHDWEGLFENIVVKDDRFDELQKLYYLKTLLEGDAAKLVANVSYEASSFQPTWKAVKDFYGNKRSLIAQHFAEILDLPPIKTEEDIRSGLCTISSAMRGLEVHGVNSKALSPMITFVVVRKFSPTIRREWEKSNTDTSNYPEFSALQAFLKNIAFAFEGARALDKEPPPPQNKGIQQKRGTVAVISDKNQTHSGSSSKQNQKSKPALKCSLCSNQHILPLCSQYIAMPVTERQNTVKRLNLCENCLKPNHTAATCRYQNCRKCDQRHNTTLHNENAAEPTKAEIKTAAVVSAKNTSTVLPSAIAYVLQGWRKIPARVLLDNCAELTLVSEDFIKRNRVPTYRTNSIISGATPGDYSSNHCATLKLQATDSSFQLKIEANVHPTLSYHVNFQAMEVIKQQVPHIKFNDSIKLDHDTIDIIIGSNYLFECTLPGQEVVGTLIIQESKFGWAASGIVDVKPNVNQLTERFSCHFIGDVTDNLQKYFEVEEVDAPSSTLSEAEEIEKHFVENVRYLSNHKLSVAAPHKRKKEDVADTERMAYASLYRNERHLNAENQQLYNRFMSVYLEMGHMELIPKNELQNRPRYYLPHHAIIRPSSLTTVLRAVFNASAKNSSGCSLNDTLMVGPTIQPDLFTLLIKFRRFEIAMSADISKMYRCFEIHPEDRDMQRIVYRFNRNEPVQHYRLKTVTYGTSSAPFLAQRCLQKIADDNSEQFPEAAESIRTEFYMDDWLSGGHSVEEALQKQKDVHRLLAEAHLPLVKYSSNSKPLLSAIDNQLVEALKSVEFNSETIASILGLKWIQDRDSIGVKIDFNLSTFTKFTKRSTLSLVSRVFDPLGVLAPVTITGKILIQSIWRAEIGWDQVIPPAIQDKVETYIKSLYLLKTFELGRTYHHDYRNCRIQLIGFSDASENAYSAVLYLRLTHMAEVSSILICSKTKVAPIKTLTIPRLELCGAVLLTQLATRVRKILDIPAENVYCFCDSTIALTWIRGPAEKYQVFIRNRSNFINSLIPSTQWYHIGGDQNPADLCTRGVSTEKFLQLLPFWSQGPEWLQENFDEFLKNDLPTIQDVPEIRKATVAIVTYSKSYFSQYSSWKKLVRVTAFLLRFRDRTHLKKRFYGSILSKEEVDRATLRLIRLTQTFYFSKEYFALTNKSNLPARSNLKTLNIFLHSDNTIRVGGRLENAALSFEQKHPIVLPRHAEITSLIIRDLHTQYFHANFSLLLNFVRSKWWIVGGMNKAVKSVVRQCVYCSRLGAQVRHQIMADLPAARVQVSRPFSHTGVDYAGPLSIKCTNHRSTKFNKAYLAFFVCFATKAVHIEVVGDLTTEAFTFTFDRFISRRGLPLVMHSDNATNFTGFANVLTNDQLTNYATSQNFAWKFIPARSPHVGGLWEAAVKSGKALLIKAIGQQVLTLEQLTTVTTKVEAILNSRPLCQDSSTESNYLTPAHFLIGSSLFDNPAAETFNNSLPHRYRALRQVIESFWLSWKRDYLHQLQIRSKWQKRQPNFEKDDVVLLKEDNVPLLQWPLGRITQVFTSSDGAVRSVEVLCRSKLLKRSIHNIVALPIKI</sequence>
<dbReference type="GO" id="GO:0003676">
    <property type="term" value="F:nucleic acid binding"/>
    <property type="evidence" value="ECO:0007669"/>
    <property type="project" value="InterPro"/>
</dbReference>
<dbReference type="Pfam" id="PF00078">
    <property type="entry name" value="RVT_1"/>
    <property type="match status" value="1"/>
</dbReference>
<accession>A0AAN9TYD3</accession>
<reference evidence="2 3" key="1">
    <citation type="submission" date="2024-03" db="EMBL/GenBank/DDBJ databases">
        <title>Adaptation during the transition from Ophiocordyceps entomopathogen to insect associate is accompanied by gene loss and intensified selection.</title>
        <authorList>
            <person name="Ward C.M."/>
            <person name="Onetto C.A."/>
            <person name="Borneman A.R."/>
        </authorList>
    </citation>
    <scope>NUCLEOTIDE SEQUENCE [LARGE SCALE GENOMIC DNA]</scope>
    <source>
        <strain evidence="2">AWRI1</strain>
        <tissue evidence="2">Single Adult Female</tissue>
    </source>
</reference>
<dbReference type="GO" id="GO:0042575">
    <property type="term" value="C:DNA polymerase complex"/>
    <property type="evidence" value="ECO:0007669"/>
    <property type="project" value="UniProtKB-ARBA"/>
</dbReference>
<dbReference type="InterPro" id="IPR000477">
    <property type="entry name" value="RT_dom"/>
</dbReference>
<dbReference type="GO" id="GO:0015074">
    <property type="term" value="P:DNA integration"/>
    <property type="evidence" value="ECO:0007669"/>
    <property type="project" value="InterPro"/>
</dbReference>
<dbReference type="Gene3D" id="3.30.420.10">
    <property type="entry name" value="Ribonuclease H-like superfamily/Ribonuclease H"/>
    <property type="match status" value="1"/>
</dbReference>
<name>A0AAN9TYD3_9HEMI</name>
<dbReference type="Pfam" id="PF03564">
    <property type="entry name" value="DUF1759"/>
    <property type="match status" value="1"/>
</dbReference>
<dbReference type="InterPro" id="IPR040676">
    <property type="entry name" value="DUF5641"/>
</dbReference>
<feature type="domain" description="Integrase catalytic" evidence="1">
    <location>
        <begin position="1425"/>
        <end position="1606"/>
    </location>
</feature>
<dbReference type="PANTHER" id="PTHR47331">
    <property type="entry name" value="PHD-TYPE DOMAIN-CONTAINING PROTEIN"/>
    <property type="match status" value="1"/>
</dbReference>
<dbReference type="EMBL" id="JBBCAQ010000010">
    <property type="protein sequence ID" value="KAK7600989.1"/>
    <property type="molecule type" value="Genomic_DNA"/>
</dbReference>
<dbReference type="SUPFAM" id="SSF53098">
    <property type="entry name" value="Ribonuclease H-like"/>
    <property type="match status" value="1"/>
</dbReference>
<gene>
    <name evidence="2" type="ORF">V9T40_008430</name>
</gene>
<evidence type="ECO:0000313" key="3">
    <source>
        <dbReference type="Proteomes" id="UP001367676"/>
    </source>
</evidence>
<dbReference type="PANTHER" id="PTHR47331:SF5">
    <property type="entry name" value="RIBONUCLEASE H"/>
    <property type="match status" value="1"/>
</dbReference>
<dbReference type="Proteomes" id="UP001367676">
    <property type="component" value="Unassembled WGS sequence"/>
</dbReference>
<dbReference type="GO" id="GO:0071897">
    <property type="term" value="P:DNA biosynthetic process"/>
    <property type="evidence" value="ECO:0007669"/>
    <property type="project" value="UniProtKB-ARBA"/>
</dbReference>
<evidence type="ECO:0000259" key="1">
    <source>
        <dbReference type="PROSITE" id="PS50994"/>
    </source>
</evidence>
<evidence type="ECO:0000313" key="2">
    <source>
        <dbReference type="EMBL" id="KAK7600989.1"/>
    </source>
</evidence>
<comment type="caution">
    <text evidence="2">The sequence shown here is derived from an EMBL/GenBank/DDBJ whole genome shotgun (WGS) entry which is preliminary data.</text>
</comment>
<dbReference type="InterPro" id="IPR043128">
    <property type="entry name" value="Rev_trsase/Diguanyl_cyclase"/>
</dbReference>
<dbReference type="Gene3D" id="3.10.10.10">
    <property type="entry name" value="HIV Type 1 Reverse Transcriptase, subunit A, domain 1"/>
    <property type="match status" value="1"/>
</dbReference>
<proteinExistence type="predicted"/>
<protein>
    <recommendedName>
        <fullName evidence="1">Integrase catalytic domain-containing protein</fullName>
    </recommendedName>
</protein>